<reference evidence="1" key="1">
    <citation type="submission" date="2021-06" db="EMBL/GenBank/DDBJ databases">
        <authorList>
            <person name="Kallberg Y."/>
            <person name="Tangrot J."/>
            <person name="Rosling A."/>
        </authorList>
    </citation>
    <scope>NUCLEOTIDE SEQUENCE</scope>
    <source>
        <strain evidence="1">AU212A</strain>
    </source>
</reference>
<accession>A0ACA9LXY9</accession>
<sequence length="86" mass="10500">SEDREKLFNERIHLIVSRPKKDVMFNTGVFLIRNSEWSFEFLRQMQEIKDLYNGKKTDQASMWQFFNKYPGLNDHVSKFILDYLNY</sequence>
<dbReference type="Proteomes" id="UP000789860">
    <property type="component" value="Unassembled WGS sequence"/>
</dbReference>
<name>A0ACA9LXY9_9GLOM</name>
<feature type="non-terminal residue" evidence="1">
    <location>
        <position position="1"/>
    </location>
</feature>
<evidence type="ECO:0000313" key="1">
    <source>
        <dbReference type="EMBL" id="CAG8557147.1"/>
    </source>
</evidence>
<organism evidence="1 2">
    <name type="scientific">Scutellospora calospora</name>
    <dbReference type="NCBI Taxonomy" id="85575"/>
    <lineage>
        <taxon>Eukaryota</taxon>
        <taxon>Fungi</taxon>
        <taxon>Fungi incertae sedis</taxon>
        <taxon>Mucoromycota</taxon>
        <taxon>Glomeromycotina</taxon>
        <taxon>Glomeromycetes</taxon>
        <taxon>Diversisporales</taxon>
        <taxon>Gigasporaceae</taxon>
        <taxon>Scutellospora</taxon>
    </lineage>
</organism>
<keyword evidence="2" id="KW-1185">Reference proteome</keyword>
<dbReference type="EMBL" id="CAJVPM010008667">
    <property type="protein sequence ID" value="CAG8557147.1"/>
    <property type="molecule type" value="Genomic_DNA"/>
</dbReference>
<comment type="caution">
    <text evidence="1">The sequence shown here is derived from an EMBL/GenBank/DDBJ whole genome shotgun (WGS) entry which is preliminary data.</text>
</comment>
<gene>
    <name evidence="1" type="ORF">SCALOS_LOCUS5382</name>
</gene>
<evidence type="ECO:0000313" key="2">
    <source>
        <dbReference type="Proteomes" id="UP000789860"/>
    </source>
</evidence>
<proteinExistence type="predicted"/>
<protein>
    <submittedName>
        <fullName evidence="1">8751_t:CDS:1</fullName>
    </submittedName>
</protein>